<dbReference type="RefSeq" id="WP_395508981.1">
    <property type="nucleotide sequence ID" value="NZ_JBBDHD010000014.1"/>
</dbReference>
<dbReference type="SUPFAM" id="SSF116734">
    <property type="entry name" value="DNA methylase specificity domain"/>
    <property type="match status" value="2"/>
</dbReference>
<keyword evidence="4" id="KW-1185">Reference proteome</keyword>
<dbReference type="Gene3D" id="3.90.220.20">
    <property type="entry name" value="DNA methylase specificity domains"/>
    <property type="match status" value="2"/>
</dbReference>
<evidence type="ECO:0000256" key="2">
    <source>
        <dbReference type="ARBA" id="ARBA00023125"/>
    </source>
</evidence>
<gene>
    <name evidence="3" type="ORF">WDV06_08295</name>
</gene>
<dbReference type="EMBL" id="JBBDHD010000014">
    <property type="protein sequence ID" value="MFH7595096.1"/>
    <property type="molecule type" value="Genomic_DNA"/>
</dbReference>
<dbReference type="Proteomes" id="UP001610631">
    <property type="component" value="Unassembled WGS sequence"/>
</dbReference>
<sequence>MGDWRRTVKDLEKEGTLLVQDGNHGEYRPRPAEFGDVGTAFIRAADLKEGRILFESAQKINGIARDRVRKGIGASNDVILSHKGTVGKVSFAPAGSPPFVCSPQTTFWRSMDHDVIDPMYLYAFLRSDSFQVQLRSRENESDMAGYVSLTEQRRLQVTVPPIDLQRAIAGVLEVLDGRINASERIASIADELIRCIYSSALAAPGAREMALFDAMDIAFGAPFASSDFNSKGNGRPLLRIRDLKTFRPQVWTTQQLDKELMVAPGDTVAGMDAEFRPTFWLGESALLNQRVLHARSLVGGGESLCREALRGPLAMVEGYKTGTTVAHLNKRDLATVLLEIPSADAISSFEAATKPLHERIVACAAEARAAAALRDTLLPQLMSGKLRVRDAERIVEDAV</sequence>
<comment type="caution">
    <text evidence="3">The sequence shown here is derived from an EMBL/GenBank/DDBJ whole genome shotgun (WGS) entry which is preliminary data.</text>
</comment>
<evidence type="ECO:0008006" key="5">
    <source>
        <dbReference type="Google" id="ProtNLM"/>
    </source>
</evidence>
<keyword evidence="1" id="KW-0680">Restriction system</keyword>
<keyword evidence="2" id="KW-0238">DNA-binding</keyword>
<protein>
    <recommendedName>
        <fullName evidence="5">Type I restriction modification DNA specificity domain-containing protein</fullName>
    </recommendedName>
</protein>
<organism evidence="3 4">
    <name type="scientific">Streptomyces racemochromogenes</name>
    <dbReference type="NCBI Taxonomy" id="67353"/>
    <lineage>
        <taxon>Bacteria</taxon>
        <taxon>Bacillati</taxon>
        <taxon>Actinomycetota</taxon>
        <taxon>Actinomycetes</taxon>
        <taxon>Kitasatosporales</taxon>
        <taxon>Streptomycetaceae</taxon>
        <taxon>Streptomyces</taxon>
    </lineage>
</organism>
<accession>A0ABW7PAM0</accession>
<dbReference type="InterPro" id="IPR044946">
    <property type="entry name" value="Restrct_endonuc_typeI_TRD_sf"/>
</dbReference>
<dbReference type="PANTHER" id="PTHR30408">
    <property type="entry name" value="TYPE-1 RESTRICTION ENZYME ECOKI SPECIFICITY PROTEIN"/>
    <property type="match status" value="1"/>
</dbReference>
<name>A0ABW7PAM0_9ACTN</name>
<evidence type="ECO:0000256" key="1">
    <source>
        <dbReference type="ARBA" id="ARBA00022747"/>
    </source>
</evidence>
<evidence type="ECO:0000313" key="4">
    <source>
        <dbReference type="Proteomes" id="UP001610631"/>
    </source>
</evidence>
<dbReference type="InterPro" id="IPR052021">
    <property type="entry name" value="Type-I_RS_S_subunit"/>
</dbReference>
<reference evidence="3 4" key="1">
    <citation type="submission" date="2024-03" db="EMBL/GenBank/DDBJ databases">
        <title>Whole genome sequencing of Streptomyces racemochromogenes, to identify antimicrobial biosynthetic gene clusters.</title>
        <authorList>
            <person name="Suryawanshi P."/>
            <person name="Krishnaraj P.U."/>
            <person name="Arun Y.P."/>
            <person name="Suryawanshi M.P."/>
            <person name="Rakshit O."/>
        </authorList>
    </citation>
    <scope>NUCLEOTIDE SEQUENCE [LARGE SCALE GENOMIC DNA]</scope>
    <source>
        <strain evidence="3 4">AUDT626</strain>
    </source>
</reference>
<evidence type="ECO:0000313" key="3">
    <source>
        <dbReference type="EMBL" id="MFH7595096.1"/>
    </source>
</evidence>
<dbReference type="PANTHER" id="PTHR30408:SF12">
    <property type="entry name" value="TYPE I RESTRICTION ENZYME MJAVIII SPECIFICITY SUBUNIT"/>
    <property type="match status" value="1"/>
</dbReference>
<proteinExistence type="predicted"/>